<feature type="domain" description="Replication factor A C-terminal" evidence="3">
    <location>
        <begin position="829"/>
        <end position="938"/>
    </location>
</feature>
<dbReference type="Pfam" id="PF08646">
    <property type="entry name" value="Rep_fac-A_C"/>
    <property type="match status" value="1"/>
</dbReference>
<dbReference type="EMBL" id="BQNB010009630">
    <property type="protein sequence ID" value="GJS66167.1"/>
    <property type="molecule type" value="Genomic_DNA"/>
</dbReference>
<dbReference type="PANTHER" id="PTHR47165">
    <property type="entry name" value="OS03G0429900 PROTEIN"/>
    <property type="match status" value="1"/>
</dbReference>
<dbReference type="Pfam" id="PF02721">
    <property type="entry name" value="DUF223"/>
    <property type="match status" value="1"/>
</dbReference>
<reference evidence="4" key="1">
    <citation type="journal article" date="2022" name="Int. J. Mol. Sci.">
        <title>Draft Genome of Tanacetum Coccineum: Genomic Comparison of Closely Related Tanacetum-Family Plants.</title>
        <authorList>
            <person name="Yamashiro T."/>
            <person name="Shiraishi A."/>
            <person name="Nakayama K."/>
            <person name="Satake H."/>
        </authorList>
    </citation>
    <scope>NUCLEOTIDE SEQUENCE</scope>
</reference>
<protein>
    <submittedName>
        <fullName evidence="4">DNA helicase</fullName>
    </submittedName>
</protein>
<dbReference type="Proteomes" id="UP001151760">
    <property type="component" value="Unassembled WGS sequence"/>
</dbReference>
<dbReference type="InterPro" id="IPR027417">
    <property type="entry name" value="P-loop_NTPase"/>
</dbReference>
<evidence type="ECO:0000313" key="5">
    <source>
        <dbReference type="Proteomes" id="UP001151760"/>
    </source>
</evidence>
<evidence type="ECO:0000259" key="2">
    <source>
        <dbReference type="Pfam" id="PF02721"/>
    </source>
</evidence>
<dbReference type="GO" id="GO:0004386">
    <property type="term" value="F:helicase activity"/>
    <property type="evidence" value="ECO:0007669"/>
    <property type="project" value="UniProtKB-KW"/>
</dbReference>
<comment type="caution">
    <text evidence="4">The sequence shown here is derived from an EMBL/GenBank/DDBJ whole genome shotgun (WGS) entry which is preliminary data.</text>
</comment>
<feature type="compositionally biased region" description="Polar residues" evidence="1">
    <location>
        <begin position="969"/>
        <end position="988"/>
    </location>
</feature>
<reference evidence="4" key="2">
    <citation type="submission" date="2022-01" db="EMBL/GenBank/DDBJ databases">
        <authorList>
            <person name="Yamashiro T."/>
            <person name="Shiraishi A."/>
            <person name="Satake H."/>
            <person name="Nakayama K."/>
        </authorList>
    </citation>
    <scope>NUCLEOTIDE SEQUENCE</scope>
</reference>
<dbReference type="InterPro" id="IPR012340">
    <property type="entry name" value="NA-bd_OB-fold"/>
</dbReference>
<feature type="region of interest" description="Disordered" evidence="1">
    <location>
        <begin position="960"/>
        <end position="1036"/>
    </location>
</feature>
<dbReference type="PANTHER" id="PTHR47165:SF4">
    <property type="entry name" value="OS03G0429900 PROTEIN"/>
    <property type="match status" value="1"/>
</dbReference>
<keyword evidence="4" id="KW-0547">Nucleotide-binding</keyword>
<dbReference type="Gene3D" id="2.40.50.140">
    <property type="entry name" value="Nucleic acid-binding proteins"/>
    <property type="match status" value="3"/>
</dbReference>
<evidence type="ECO:0000256" key="1">
    <source>
        <dbReference type="SAM" id="MobiDB-lite"/>
    </source>
</evidence>
<keyword evidence="5" id="KW-1185">Reference proteome</keyword>
<dbReference type="SUPFAM" id="SSF52540">
    <property type="entry name" value="P-loop containing nucleoside triphosphate hydrolases"/>
    <property type="match status" value="1"/>
</dbReference>
<keyword evidence="4" id="KW-0347">Helicase</keyword>
<accession>A0ABQ4XLE5</accession>
<feature type="compositionally biased region" description="Polar residues" evidence="1">
    <location>
        <begin position="995"/>
        <end position="1008"/>
    </location>
</feature>
<keyword evidence="4" id="KW-0378">Hydrolase</keyword>
<feature type="domain" description="Replication protein A 70 kDa DNA-binding subunit B/D first OB fold" evidence="2">
    <location>
        <begin position="545"/>
        <end position="643"/>
    </location>
</feature>
<dbReference type="InterPro" id="IPR013955">
    <property type="entry name" value="Rep_factor-A_C"/>
</dbReference>
<sequence length="1036" mass="118701">MKDGSNCNLNFPKPYSERAFIDKDGTLCLQYYAHIKVEYCGWTMLIKYLFKYISKGIDRVIMNVTKPVGDITSANKTSNIQIDEIKNFVKARYIGPHEACWRILDFTIHYREPAVQILAVHLENMQQKTFRSKDNLQSIVNNPAKKTTLTKWLEYNKNYTDGRHLTYLNFPSEYTWHPSDKYWQRRRNLNKPSIGRLTYIHPSVGDLFYQRILLCHQKGCRSFLEIRTVNHTLYLTNKASCEALGLLGGDHEWKEALQEAATFATSSKLRKLFVQILMFCDVSDPLSLWNTFWKDMSDDIPRRLAKTLRLPQIEKTEAKMKATVLFDLEAMQNNKFQSLNILDHKREQMKSFSEWLLNIGDDKIGIHQEADNEDTETVHIPSELCIMHSDTALTELINFIYDEDTLQRPTATSLQKRAIVIEAQIITGTRASEKVFLPRIPLINRDLQMPFVFKRKQFPVKLSYAMTINKSQGQSLEKIGVFLPEPVFAHGQLYVALSRATSPEGLKILIQNSIPERATMAESKTPTTTAADKGKMTVYMPEILSLKELRPTHTNKTIEARVYRKWTAMNVTTREPTHFSCILLDKQGNDVQANMNLKESDRFNQLLELNAYRISRFVCIETKDWQRTVDNRTTLLFGKYTNFQPIPADSFPDHYFNFVAYNEVEDRADVHNAPLIDYIGCIHQISDPIRTGDATRSRRTRRIIQIQNLEGVNLPFVIWNEQAEAFDMETYTHMPKPVVIAVSSTWASRKYGGLHLSATPATYYYLNPNIPEANYILYVYAQFINPTDALEIQQQPFSDDTQEQTRNRYSIESLLNVNPQHYMGVRFTTATTILEIIAPNGWFYRKCAACNTKVADDSSIANCPDHGPQPIPNYGYCFRAVIDDGTGTARITCFNPEAHTFVPECNQVIAGLDAQELEEIPAILKEAEGKTYIFQYRFGQRAKPGNPAFVLTTTFQPSSPPMLTLPISEATTPPSTETLQQITSTMQEPTERPAESSSTKDSNQATQTEGEKKTSKIMRQLFPEEQGAGKKPRQQQ</sequence>
<evidence type="ECO:0000313" key="4">
    <source>
        <dbReference type="EMBL" id="GJS66167.1"/>
    </source>
</evidence>
<proteinExistence type="predicted"/>
<keyword evidence="4" id="KW-0067">ATP-binding</keyword>
<dbReference type="SUPFAM" id="SSF50249">
    <property type="entry name" value="Nucleic acid-binding proteins"/>
    <property type="match status" value="3"/>
</dbReference>
<gene>
    <name evidence="4" type="ORF">Tco_0680731</name>
</gene>
<evidence type="ECO:0000259" key="3">
    <source>
        <dbReference type="Pfam" id="PF08646"/>
    </source>
</evidence>
<organism evidence="4 5">
    <name type="scientific">Tanacetum coccineum</name>
    <dbReference type="NCBI Taxonomy" id="301880"/>
    <lineage>
        <taxon>Eukaryota</taxon>
        <taxon>Viridiplantae</taxon>
        <taxon>Streptophyta</taxon>
        <taxon>Embryophyta</taxon>
        <taxon>Tracheophyta</taxon>
        <taxon>Spermatophyta</taxon>
        <taxon>Magnoliopsida</taxon>
        <taxon>eudicotyledons</taxon>
        <taxon>Gunneridae</taxon>
        <taxon>Pentapetalae</taxon>
        <taxon>asterids</taxon>
        <taxon>campanulids</taxon>
        <taxon>Asterales</taxon>
        <taxon>Asteraceae</taxon>
        <taxon>Asteroideae</taxon>
        <taxon>Anthemideae</taxon>
        <taxon>Anthemidinae</taxon>
        <taxon>Tanacetum</taxon>
    </lineage>
</organism>
<name>A0ABQ4XLE5_9ASTR</name>
<dbReference type="CDD" id="cd18809">
    <property type="entry name" value="SF1_C_RecD"/>
    <property type="match status" value="1"/>
</dbReference>
<dbReference type="InterPro" id="IPR003871">
    <property type="entry name" value="RFA1B/D_OB_1st"/>
</dbReference>